<evidence type="ECO:0000313" key="4">
    <source>
        <dbReference type="EMBL" id="KAF7556110.1"/>
    </source>
</evidence>
<feature type="domain" description="PA14" evidence="3">
    <location>
        <begin position="250"/>
        <end position="406"/>
    </location>
</feature>
<dbReference type="OrthoDB" id="4388755at2759"/>
<gene>
    <name evidence="4" type="ORF">G7Z17_g1644</name>
</gene>
<organism evidence="4 5">
    <name type="scientific">Cylindrodendrum hubeiense</name>
    <dbReference type="NCBI Taxonomy" id="595255"/>
    <lineage>
        <taxon>Eukaryota</taxon>
        <taxon>Fungi</taxon>
        <taxon>Dikarya</taxon>
        <taxon>Ascomycota</taxon>
        <taxon>Pezizomycotina</taxon>
        <taxon>Sordariomycetes</taxon>
        <taxon>Hypocreomycetidae</taxon>
        <taxon>Hypocreales</taxon>
        <taxon>Nectriaceae</taxon>
        <taxon>Cylindrodendrum</taxon>
    </lineage>
</organism>
<dbReference type="InterPro" id="IPR037524">
    <property type="entry name" value="PA14/GLEYA"/>
</dbReference>
<evidence type="ECO:0000259" key="3">
    <source>
        <dbReference type="PROSITE" id="PS51820"/>
    </source>
</evidence>
<accession>A0A9P5HMF0</accession>
<name>A0A9P5HMF0_9HYPO</name>
<keyword evidence="5" id="KW-1185">Reference proteome</keyword>
<feature type="chain" id="PRO_5040448107" description="PA14 domain-containing protein" evidence="2">
    <location>
        <begin position="21"/>
        <end position="426"/>
    </location>
</feature>
<dbReference type="PROSITE" id="PS51820">
    <property type="entry name" value="PA14"/>
    <property type="match status" value="1"/>
</dbReference>
<protein>
    <recommendedName>
        <fullName evidence="3">PA14 domain-containing protein</fullName>
    </recommendedName>
</protein>
<dbReference type="Pfam" id="PF10528">
    <property type="entry name" value="GLEYA"/>
    <property type="match status" value="1"/>
</dbReference>
<proteinExistence type="predicted"/>
<evidence type="ECO:0000313" key="5">
    <source>
        <dbReference type="Proteomes" id="UP000722485"/>
    </source>
</evidence>
<comment type="caution">
    <text evidence="4">The sequence shown here is derived from an EMBL/GenBank/DDBJ whole genome shotgun (WGS) entry which is preliminary data.</text>
</comment>
<dbReference type="AlphaFoldDB" id="A0A9P5HMF0"/>
<dbReference type="EMBL" id="JAANBB010000014">
    <property type="protein sequence ID" value="KAF7556110.1"/>
    <property type="molecule type" value="Genomic_DNA"/>
</dbReference>
<dbReference type="Gene3D" id="2.60.120.1560">
    <property type="match status" value="1"/>
</dbReference>
<sequence>MRSYIASALVLLDLAASVAASPPPNFCATNAAVVAELKSAPNAGGATAYCSSYLSIKTSTKTTTVTSTPKTTTTTKSETVTNPTQTATSTTTKYTGTTTTVIPSVTVWDAATSTKYTSTTVLSCLSEEYYATAEPALKKRGAGKPATSIIPKTWNSGQRSSVCSCLSIPTPTTTYKKTKTAVRPTATVTVTSTYVPVTTTITTTVKTWTKHVTSTSTITSTSTTTECVVSTSIQANGIAYHVYEHTFTATADSGFTSTFFKGKDAIGQGSVNDLNFGAANWPDDSTAVLTLDDQTTYTNGYIALLFNGFFIAQETGEYTISTRPDYVDNWGYLWTENAAYADWDDTNARWKAERTNVQVGGEYKVYLTKGDAKPLTYLWANGGGIGQSDFQIETPSGAILHHTNGYFVQACDASIFDTLPYDQQED</sequence>
<dbReference type="Proteomes" id="UP000722485">
    <property type="component" value="Unassembled WGS sequence"/>
</dbReference>
<feature type="region of interest" description="Disordered" evidence="1">
    <location>
        <begin position="64"/>
        <end position="91"/>
    </location>
</feature>
<feature type="signal peptide" evidence="2">
    <location>
        <begin position="1"/>
        <end position="20"/>
    </location>
</feature>
<evidence type="ECO:0000256" key="1">
    <source>
        <dbReference type="SAM" id="MobiDB-lite"/>
    </source>
</evidence>
<evidence type="ECO:0000256" key="2">
    <source>
        <dbReference type="SAM" id="SignalP"/>
    </source>
</evidence>
<keyword evidence="2" id="KW-0732">Signal</keyword>
<dbReference type="InterPro" id="IPR018871">
    <property type="entry name" value="GLEYA_adhesin_domain"/>
</dbReference>
<reference evidence="4" key="1">
    <citation type="submission" date="2020-03" db="EMBL/GenBank/DDBJ databases">
        <title>Draft Genome Sequence of Cylindrodendrum hubeiense.</title>
        <authorList>
            <person name="Buettner E."/>
            <person name="Kellner H."/>
        </authorList>
    </citation>
    <scope>NUCLEOTIDE SEQUENCE</scope>
    <source>
        <strain evidence="4">IHI 201604</strain>
    </source>
</reference>